<name>A0ABR7TV45_9BACT</name>
<gene>
    <name evidence="8" type="ORF">ICL07_20750</name>
</gene>
<dbReference type="EMBL" id="JACVFC010000003">
    <property type="protein sequence ID" value="MBC9932829.1"/>
    <property type="molecule type" value="Genomic_DNA"/>
</dbReference>
<comment type="caution">
    <text evidence="8">The sequence shown here is derived from an EMBL/GenBank/DDBJ whole genome shotgun (WGS) entry which is preliminary data.</text>
</comment>
<evidence type="ECO:0000256" key="4">
    <source>
        <dbReference type="ARBA" id="ARBA00023136"/>
    </source>
</evidence>
<comment type="subcellular location">
    <subcellularLocation>
        <location evidence="1">Cell outer membrane</location>
    </subcellularLocation>
</comment>
<feature type="domain" description="RagB/SusD" evidence="6">
    <location>
        <begin position="342"/>
        <end position="488"/>
    </location>
</feature>
<proteinExistence type="inferred from homology"/>
<evidence type="ECO:0000313" key="8">
    <source>
        <dbReference type="EMBL" id="MBC9932829.1"/>
    </source>
</evidence>
<feature type="domain" description="SusD-like N-terminal" evidence="7">
    <location>
        <begin position="103"/>
        <end position="235"/>
    </location>
</feature>
<organism evidence="8 9">
    <name type="scientific">Chitinophaga qingshengii</name>
    <dbReference type="NCBI Taxonomy" id="1569794"/>
    <lineage>
        <taxon>Bacteria</taxon>
        <taxon>Pseudomonadati</taxon>
        <taxon>Bacteroidota</taxon>
        <taxon>Chitinophagia</taxon>
        <taxon>Chitinophagales</taxon>
        <taxon>Chitinophagaceae</taxon>
        <taxon>Chitinophaga</taxon>
    </lineage>
</organism>
<evidence type="ECO:0000256" key="5">
    <source>
        <dbReference type="ARBA" id="ARBA00023237"/>
    </source>
</evidence>
<dbReference type="Gene3D" id="1.25.40.390">
    <property type="match status" value="1"/>
</dbReference>
<evidence type="ECO:0000256" key="1">
    <source>
        <dbReference type="ARBA" id="ARBA00004442"/>
    </source>
</evidence>
<sequence>MKKLFIVIIGALCMTSCKKFLQEYSQSDITPKTTKDYEALLLTEGYPRGGVDLQPWMVFLDDDTQCYYGPSIANLSLPPLVAGVFQWQTQFANLLTAAGFPGNINAWGNYYKLLLGVNLAIENADNSQGDPVEKDLLKGEAFLLRAFYHFTLVNIYAKPYNDSLTTPDKSLGVPIRTTAGLTDKYLARNTVKEVYDQVEKDLDSAIYLLDKRNKKMEQFRISPAAAHLLASRVYLYMEKWDKCIEHADKVILLHPQLMNLNSWGGAPDPDGKPLVGFDNVETIWAYGSPREQTIMPYILAYDISHDLVNTFEDDDLRKATGFYINTPADKIMFAPDFSQMKNLDQRNGKNIYGTNSWRSAEAYLNRAEAYIQLYRTKGDATAAAEALKSLNTLRSNRMDASSFREWSLRPGAELLQMCRDERRRELYREELHRWFDLRRYGMPSITHSYTPDQTTTQIFRLPARDPMYVIPIPDDVLSRNPGLVQNPLFSGTRMPQ</sequence>
<dbReference type="RefSeq" id="WP_188089960.1">
    <property type="nucleotide sequence ID" value="NZ_JACVFC010000003.1"/>
</dbReference>
<evidence type="ECO:0000259" key="7">
    <source>
        <dbReference type="Pfam" id="PF14322"/>
    </source>
</evidence>
<dbReference type="Proteomes" id="UP000659124">
    <property type="component" value="Unassembled WGS sequence"/>
</dbReference>
<dbReference type="InterPro" id="IPR012944">
    <property type="entry name" value="SusD_RagB_dom"/>
</dbReference>
<dbReference type="SUPFAM" id="SSF48452">
    <property type="entry name" value="TPR-like"/>
    <property type="match status" value="1"/>
</dbReference>
<keyword evidence="5" id="KW-0998">Cell outer membrane</keyword>
<evidence type="ECO:0000256" key="3">
    <source>
        <dbReference type="ARBA" id="ARBA00022729"/>
    </source>
</evidence>
<evidence type="ECO:0000313" key="9">
    <source>
        <dbReference type="Proteomes" id="UP000659124"/>
    </source>
</evidence>
<protein>
    <submittedName>
        <fullName evidence="8">RagB/SusD family nutrient uptake outer membrane protein</fullName>
    </submittedName>
</protein>
<dbReference type="Pfam" id="PF14322">
    <property type="entry name" value="SusD-like_3"/>
    <property type="match status" value="1"/>
</dbReference>
<keyword evidence="9" id="KW-1185">Reference proteome</keyword>
<dbReference type="Pfam" id="PF07980">
    <property type="entry name" value="SusD_RagB"/>
    <property type="match status" value="1"/>
</dbReference>
<evidence type="ECO:0000259" key="6">
    <source>
        <dbReference type="Pfam" id="PF07980"/>
    </source>
</evidence>
<dbReference type="InterPro" id="IPR033985">
    <property type="entry name" value="SusD-like_N"/>
</dbReference>
<accession>A0ABR7TV45</accession>
<evidence type="ECO:0000256" key="2">
    <source>
        <dbReference type="ARBA" id="ARBA00006275"/>
    </source>
</evidence>
<keyword evidence="4" id="KW-0472">Membrane</keyword>
<keyword evidence="3" id="KW-0732">Signal</keyword>
<dbReference type="InterPro" id="IPR011990">
    <property type="entry name" value="TPR-like_helical_dom_sf"/>
</dbReference>
<comment type="similarity">
    <text evidence="2">Belongs to the SusD family.</text>
</comment>
<reference evidence="8 9" key="1">
    <citation type="submission" date="2020-09" db="EMBL/GenBank/DDBJ databases">
        <title>Genome sequences of type strains of Chitinophaga qingshengii and Chitinophaga varians.</title>
        <authorList>
            <person name="Kittiwongwattana C."/>
        </authorList>
    </citation>
    <scope>NUCLEOTIDE SEQUENCE [LARGE SCALE GENOMIC DNA]</scope>
    <source>
        <strain evidence="8 9">JCM 30026</strain>
    </source>
</reference>